<feature type="transmembrane region" description="Helical" evidence="6">
    <location>
        <begin position="277"/>
        <end position="297"/>
    </location>
</feature>
<reference evidence="9" key="1">
    <citation type="submission" date="2025-08" db="UniProtKB">
        <authorList>
            <consortium name="RefSeq"/>
        </authorList>
    </citation>
    <scope>IDENTIFICATION</scope>
    <source>
        <tissue evidence="9">Blood</tissue>
    </source>
</reference>
<dbReference type="InterPro" id="IPR003663">
    <property type="entry name" value="Sugar/inositol_transpt"/>
</dbReference>
<accession>A0ABM3YQJ8</accession>
<feature type="transmembrane region" description="Helical" evidence="6">
    <location>
        <begin position="21"/>
        <end position="45"/>
    </location>
</feature>
<feature type="transmembrane region" description="Helical" evidence="6">
    <location>
        <begin position="347"/>
        <end position="369"/>
    </location>
</feature>
<organism evidence="8 9">
    <name type="scientific">Pantherophis guttatus</name>
    <name type="common">Corn snake</name>
    <name type="synonym">Elaphe guttata</name>
    <dbReference type="NCBI Taxonomy" id="94885"/>
    <lineage>
        <taxon>Eukaryota</taxon>
        <taxon>Metazoa</taxon>
        <taxon>Chordata</taxon>
        <taxon>Craniata</taxon>
        <taxon>Vertebrata</taxon>
        <taxon>Euteleostomi</taxon>
        <taxon>Lepidosauria</taxon>
        <taxon>Squamata</taxon>
        <taxon>Bifurcata</taxon>
        <taxon>Unidentata</taxon>
        <taxon>Episquamata</taxon>
        <taxon>Toxicofera</taxon>
        <taxon>Serpentes</taxon>
        <taxon>Colubroidea</taxon>
        <taxon>Colubridae</taxon>
        <taxon>Colubrinae</taxon>
        <taxon>Pantherophis</taxon>
    </lineage>
</organism>
<dbReference type="InterPro" id="IPR045263">
    <property type="entry name" value="GLUT"/>
</dbReference>
<feature type="transmembrane region" description="Helical" evidence="6">
    <location>
        <begin position="317"/>
        <end position="340"/>
    </location>
</feature>
<dbReference type="PRINTS" id="PR00171">
    <property type="entry name" value="SUGRTRNSPORT"/>
</dbReference>
<feature type="transmembrane region" description="Helical" evidence="6">
    <location>
        <begin position="443"/>
        <end position="461"/>
    </location>
</feature>
<feature type="transmembrane region" description="Helical" evidence="6">
    <location>
        <begin position="106"/>
        <end position="123"/>
    </location>
</feature>
<dbReference type="Gene3D" id="1.20.1250.20">
    <property type="entry name" value="MFS general substrate transporter like domains"/>
    <property type="match status" value="1"/>
</dbReference>
<feature type="transmembrane region" description="Helical" evidence="6">
    <location>
        <begin position="375"/>
        <end position="394"/>
    </location>
</feature>
<name>A0ABM3YQJ8_PANGU</name>
<evidence type="ECO:0000256" key="2">
    <source>
        <dbReference type="ARBA" id="ARBA00022692"/>
    </source>
</evidence>
<comment type="subcellular location">
    <subcellularLocation>
        <location evidence="1">Membrane</location>
        <topology evidence="1">Multi-pass membrane protein</topology>
    </subcellularLocation>
</comment>
<feature type="transmembrane region" description="Helical" evidence="6">
    <location>
        <begin position="198"/>
        <end position="217"/>
    </location>
</feature>
<feature type="transmembrane region" description="Helical" evidence="6">
    <location>
        <begin position="135"/>
        <end position="154"/>
    </location>
</feature>
<comment type="similarity">
    <text evidence="5">Belongs to the major facilitator superfamily. Sugar transporter (TC 2.A.1.1) family.</text>
</comment>
<dbReference type="Proteomes" id="UP001652622">
    <property type="component" value="Unplaced"/>
</dbReference>
<dbReference type="NCBIfam" id="TIGR00879">
    <property type="entry name" value="SP"/>
    <property type="match status" value="1"/>
</dbReference>
<keyword evidence="2 6" id="KW-0812">Transmembrane</keyword>
<dbReference type="PROSITE" id="PS00217">
    <property type="entry name" value="SUGAR_TRANSPORT_2"/>
    <property type="match status" value="1"/>
</dbReference>
<protein>
    <submittedName>
        <fullName evidence="9">Solute carrier family 2, facilitated glucose transporter member 5-like</fullName>
    </submittedName>
</protein>
<gene>
    <name evidence="9" type="primary">LOC117660355</name>
</gene>
<evidence type="ECO:0000256" key="3">
    <source>
        <dbReference type="ARBA" id="ARBA00022989"/>
    </source>
</evidence>
<dbReference type="PANTHER" id="PTHR23503">
    <property type="entry name" value="SOLUTE CARRIER FAMILY 2"/>
    <property type="match status" value="1"/>
</dbReference>
<dbReference type="InterPro" id="IPR005828">
    <property type="entry name" value="MFS_sugar_transport-like"/>
</dbReference>
<dbReference type="GeneID" id="117660355"/>
<proteinExistence type="inferred from homology"/>
<feature type="domain" description="Major facilitator superfamily (MFS) profile" evidence="7">
    <location>
        <begin position="25"/>
        <end position="468"/>
    </location>
</feature>
<keyword evidence="5" id="KW-0813">Transport</keyword>
<evidence type="ECO:0000256" key="5">
    <source>
        <dbReference type="RuleBase" id="RU003346"/>
    </source>
</evidence>
<dbReference type="Pfam" id="PF00083">
    <property type="entry name" value="Sugar_tr"/>
    <property type="match status" value="1"/>
</dbReference>
<evidence type="ECO:0000313" key="9">
    <source>
        <dbReference type="RefSeq" id="XP_060538400.1"/>
    </source>
</evidence>
<evidence type="ECO:0000313" key="8">
    <source>
        <dbReference type="Proteomes" id="UP001652622"/>
    </source>
</evidence>
<evidence type="ECO:0000256" key="1">
    <source>
        <dbReference type="ARBA" id="ARBA00004141"/>
    </source>
</evidence>
<dbReference type="PANTHER" id="PTHR23503:SF32">
    <property type="entry name" value="SOLUTE CARRIER FAMILY 2, FACILITATED GLUCOSE TRANSPORTER MEMBER 5"/>
    <property type="match status" value="1"/>
</dbReference>
<evidence type="ECO:0000256" key="4">
    <source>
        <dbReference type="ARBA" id="ARBA00023136"/>
    </source>
</evidence>
<feature type="transmembrane region" description="Helical" evidence="6">
    <location>
        <begin position="166"/>
        <end position="186"/>
    </location>
</feature>
<dbReference type="InterPro" id="IPR005829">
    <property type="entry name" value="Sugar_transporter_CS"/>
</dbReference>
<keyword evidence="4 6" id="KW-0472">Membrane</keyword>
<keyword evidence="3 6" id="KW-1133">Transmembrane helix</keyword>
<dbReference type="InterPro" id="IPR036259">
    <property type="entry name" value="MFS_trans_sf"/>
</dbReference>
<dbReference type="PROSITE" id="PS50850">
    <property type="entry name" value="MFS"/>
    <property type="match status" value="1"/>
</dbReference>
<dbReference type="SUPFAM" id="SSF103473">
    <property type="entry name" value="MFS general substrate transporter"/>
    <property type="match status" value="1"/>
</dbReference>
<feature type="transmembrane region" description="Helical" evidence="6">
    <location>
        <begin position="415"/>
        <end position="437"/>
    </location>
</feature>
<dbReference type="RefSeq" id="XP_060538400.1">
    <property type="nucleotide sequence ID" value="XM_060682417.1"/>
</dbReference>
<evidence type="ECO:0000256" key="6">
    <source>
        <dbReference type="SAM" id="Phobius"/>
    </source>
</evidence>
<keyword evidence="8" id="KW-1185">Reference proteome</keyword>
<feature type="transmembrane region" description="Helical" evidence="6">
    <location>
        <begin position="73"/>
        <end position="94"/>
    </location>
</feature>
<evidence type="ECO:0000259" key="7">
    <source>
        <dbReference type="PROSITE" id="PS50850"/>
    </source>
</evidence>
<sequence length="487" mass="54617">MDPPVTDVPTAVSGRMVTRPLVLVTLISAFGSSVQYGYNAFVIFYPAKYIQNFFNETYRFRNMISIDEGLLRFQWGLTVAFFPFGGFLGALIAGPLVDSIGRKKTLLVNNFLAIIAAALVIATKPRRSHELLICSRFFVGICAGIAFSVVPMYLAEIAPQNLRGALCTVADLFITFGSLLAEAIGFRDVLGTEEGWPILLSLTGIPAVLQLLLLPLFPESPRFLLIQRKEEEEARQALKRLRCSDDVEQEMEELRQEGLADKAEKDMDVMKILYYPGLRWHVVSIVVLMVGQQLSGINAAHYYAKRIYLSSGVSDTIVWYISVALSVFLMVITTLVICIVETSGRRILLLTGFGICAIASIFLTMTLQLQKNIPTMAYLSVSFHTIFLIGQATGPNPVPNVLVAEYFLQTCRSTAFVIAGSIHWICKFLIVATYLHMEAELEPYSFLFFWPFNILTILYIAKMIPETKDRSFLEIRRILSRHLTQRS</sequence>
<dbReference type="InterPro" id="IPR020846">
    <property type="entry name" value="MFS_dom"/>
</dbReference>